<reference evidence="1" key="1">
    <citation type="submission" date="2022-07" db="EMBL/GenBank/DDBJ databases">
        <title>Phylogenomic reconstructions and comparative analyses of Kickxellomycotina fungi.</title>
        <authorList>
            <person name="Reynolds N.K."/>
            <person name="Stajich J.E."/>
            <person name="Barry K."/>
            <person name="Grigoriev I.V."/>
            <person name="Crous P."/>
            <person name="Smith M.E."/>
        </authorList>
    </citation>
    <scope>NUCLEOTIDE SEQUENCE</scope>
    <source>
        <strain evidence="1">NRRL 5244</strain>
    </source>
</reference>
<feature type="non-terminal residue" evidence="1">
    <location>
        <position position="152"/>
    </location>
</feature>
<protein>
    <submittedName>
        <fullName evidence="1">Uncharacterized protein</fullName>
    </submittedName>
</protein>
<organism evidence="1 2">
    <name type="scientific">Linderina macrospora</name>
    <dbReference type="NCBI Taxonomy" id="4868"/>
    <lineage>
        <taxon>Eukaryota</taxon>
        <taxon>Fungi</taxon>
        <taxon>Fungi incertae sedis</taxon>
        <taxon>Zoopagomycota</taxon>
        <taxon>Kickxellomycotina</taxon>
        <taxon>Kickxellomycetes</taxon>
        <taxon>Kickxellales</taxon>
        <taxon>Kickxellaceae</taxon>
        <taxon>Linderina</taxon>
    </lineage>
</organism>
<gene>
    <name evidence="1" type="ORF">FBU59_002570</name>
</gene>
<comment type="caution">
    <text evidence="1">The sequence shown here is derived from an EMBL/GenBank/DDBJ whole genome shotgun (WGS) entry which is preliminary data.</text>
</comment>
<accession>A0ACC1JAX6</accession>
<name>A0ACC1JAX6_9FUNG</name>
<proteinExistence type="predicted"/>
<dbReference type="EMBL" id="JANBPW010001430">
    <property type="protein sequence ID" value="KAJ1944564.1"/>
    <property type="molecule type" value="Genomic_DNA"/>
</dbReference>
<evidence type="ECO:0000313" key="2">
    <source>
        <dbReference type="Proteomes" id="UP001150603"/>
    </source>
</evidence>
<keyword evidence="2" id="KW-1185">Reference proteome</keyword>
<dbReference type="Proteomes" id="UP001150603">
    <property type="component" value="Unassembled WGS sequence"/>
</dbReference>
<sequence>MADYIDTQTQREAEEHEPLLQQAQTESYTAEDGSSEFDEEPLLTRRQKLHSAARYAKHFLGICLAIASAMFGMYILYIIVHIPHMYRMLRNIDPKLVDATLIDIADDAVLFAATLDFSGLEQQQEFTLPMINVMIRHEGKDVGWVLVEDILV</sequence>
<evidence type="ECO:0000313" key="1">
    <source>
        <dbReference type="EMBL" id="KAJ1944564.1"/>
    </source>
</evidence>